<keyword evidence="3" id="KW-1185">Reference proteome</keyword>
<dbReference type="AlphaFoldDB" id="A0A1B0ZUD3"/>
<feature type="compositionally biased region" description="Polar residues" evidence="1">
    <location>
        <begin position="49"/>
        <end position="60"/>
    </location>
</feature>
<feature type="region of interest" description="Disordered" evidence="1">
    <location>
        <begin position="41"/>
        <end position="60"/>
    </location>
</feature>
<evidence type="ECO:0000313" key="2">
    <source>
        <dbReference type="EMBL" id="ANP37771.1"/>
    </source>
</evidence>
<dbReference type="Proteomes" id="UP000092565">
    <property type="component" value="Chromosome"/>
</dbReference>
<protein>
    <submittedName>
        <fullName evidence="2">Uncharacterized protein</fullName>
    </submittedName>
</protein>
<sequence>MRRGRIPVRRCVPRMGWKNQTRRRRCGSLRVKWTLAVPSAGRARAVADQNDSAGQLSSDM</sequence>
<proteinExistence type="predicted"/>
<accession>A0A1B0ZUD3</accession>
<evidence type="ECO:0000313" key="3">
    <source>
        <dbReference type="Proteomes" id="UP000092565"/>
    </source>
</evidence>
<organism evidence="2 3">
    <name type="scientific">Phaeobacter gallaeciensis</name>
    <dbReference type="NCBI Taxonomy" id="60890"/>
    <lineage>
        <taxon>Bacteria</taxon>
        <taxon>Pseudomonadati</taxon>
        <taxon>Pseudomonadota</taxon>
        <taxon>Alphaproteobacteria</taxon>
        <taxon>Rhodobacterales</taxon>
        <taxon>Roseobacteraceae</taxon>
        <taxon>Phaeobacter</taxon>
    </lineage>
</organism>
<evidence type="ECO:0000256" key="1">
    <source>
        <dbReference type="SAM" id="MobiDB-lite"/>
    </source>
</evidence>
<gene>
    <name evidence="2" type="ORF">JL2886_02885</name>
</gene>
<reference evidence="2 3" key="1">
    <citation type="submission" date="2016-04" db="EMBL/GenBank/DDBJ databases">
        <authorList>
            <person name="Evans L.H."/>
            <person name="Alamgir A."/>
            <person name="Owens N."/>
            <person name="Weber N.D."/>
            <person name="Virtaneva K."/>
            <person name="Barbian K."/>
            <person name="Babar A."/>
            <person name="Rosenke K."/>
        </authorList>
    </citation>
    <scope>NUCLEOTIDE SEQUENCE [LARGE SCALE GENOMIC DNA]</scope>
    <source>
        <strain evidence="2 3">JL2886</strain>
    </source>
</reference>
<name>A0A1B0ZUD3_9RHOB</name>
<dbReference type="EMBL" id="CP015124">
    <property type="protein sequence ID" value="ANP37771.1"/>
    <property type="molecule type" value="Genomic_DNA"/>
</dbReference>